<dbReference type="PROSITE" id="PS50889">
    <property type="entry name" value="S4"/>
    <property type="match status" value="1"/>
</dbReference>
<dbReference type="SUPFAM" id="SSF55174">
    <property type="entry name" value="Alpha-L RNA-binding motif"/>
    <property type="match status" value="1"/>
</dbReference>
<dbReference type="Gene3D" id="3.10.290.10">
    <property type="entry name" value="RNA-binding S4 domain"/>
    <property type="match status" value="1"/>
</dbReference>
<sequence>MQKVTFDLTGEFVELNQLLKLSGLCDSGGAGKNLVATGVVSVDGKKELRKTAKIRDGQVVGIGDVRISVRSTGADGA</sequence>
<organism evidence="2 3">
    <name type="scientific">Massilia aquatica</name>
    <dbReference type="NCBI Taxonomy" id="2609000"/>
    <lineage>
        <taxon>Bacteria</taxon>
        <taxon>Pseudomonadati</taxon>
        <taxon>Pseudomonadota</taxon>
        <taxon>Betaproteobacteria</taxon>
        <taxon>Burkholderiales</taxon>
        <taxon>Oxalobacteraceae</taxon>
        <taxon>Telluria group</taxon>
        <taxon>Massilia</taxon>
    </lineage>
</organism>
<keyword evidence="1" id="KW-0694">RNA-binding</keyword>
<protein>
    <submittedName>
        <fullName evidence="2">RNA-binding S4 domain-containing protein</fullName>
    </submittedName>
</protein>
<reference evidence="2 3" key="1">
    <citation type="submission" date="2019-09" db="EMBL/GenBank/DDBJ databases">
        <title>Taxonomy of Antarctic Massilia spp.: description of Massilia rubra sp. nov., Massilia aquatica sp. nov., Massilia mucilaginosa sp. nov., Massilia frigida sp. nov. isolated from streams, lakes and regoliths.</title>
        <authorList>
            <person name="Holochova P."/>
            <person name="Sedlacek I."/>
            <person name="Kralova S."/>
            <person name="Maslanova I."/>
            <person name="Busse H.-J."/>
            <person name="Stankova E."/>
            <person name="Vrbovska V."/>
            <person name="Kovarovic V."/>
            <person name="Bartak M."/>
            <person name="Svec P."/>
            <person name="Pantucek R."/>
        </authorList>
    </citation>
    <scope>NUCLEOTIDE SEQUENCE [LARGE SCALE GENOMIC DNA]</scope>
    <source>
        <strain evidence="2 3">CCM 8693</strain>
    </source>
</reference>
<proteinExistence type="predicted"/>
<comment type="caution">
    <text evidence="2">The sequence shown here is derived from an EMBL/GenBank/DDBJ whole genome shotgun (WGS) entry which is preliminary data.</text>
</comment>
<evidence type="ECO:0000313" key="2">
    <source>
        <dbReference type="EMBL" id="NHZ41166.1"/>
    </source>
</evidence>
<keyword evidence="3" id="KW-1185">Reference proteome</keyword>
<dbReference type="InterPro" id="IPR036986">
    <property type="entry name" value="S4_RNA-bd_sf"/>
</dbReference>
<name>A0ABX0MGA8_9BURK</name>
<dbReference type="Pfam" id="PF13275">
    <property type="entry name" value="S4_2"/>
    <property type="match status" value="1"/>
</dbReference>
<dbReference type="EMBL" id="VVIW01000006">
    <property type="protein sequence ID" value="NHZ41166.1"/>
    <property type="molecule type" value="Genomic_DNA"/>
</dbReference>
<dbReference type="Proteomes" id="UP000819052">
    <property type="component" value="Unassembled WGS sequence"/>
</dbReference>
<evidence type="ECO:0000313" key="3">
    <source>
        <dbReference type="Proteomes" id="UP000819052"/>
    </source>
</evidence>
<evidence type="ECO:0000256" key="1">
    <source>
        <dbReference type="PROSITE-ProRule" id="PRU00182"/>
    </source>
</evidence>
<accession>A0ABX0MGA8</accession>
<gene>
    <name evidence="2" type="ORF">F1609_13515</name>
</gene>
<dbReference type="RefSeq" id="WP_167076943.1">
    <property type="nucleotide sequence ID" value="NZ_VVIW01000006.1"/>
</dbReference>